<name>A0A2K9NRS5_BACTC</name>
<evidence type="ECO:0000313" key="7">
    <source>
        <dbReference type="EMBL" id="AUN98226.1"/>
    </source>
</evidence>
<dbReference type="Pfam" id="PF00664">
    <property type="entry name" value="ABC_membrane"/>
    <property type="match status" value="1"/>
</dbReference>
<accession>A0A2K9NRS5</accession>
<dbReference type="GO" id="GO:0016887">
    <property type="term" value="F:ATP hydrolysis activity"/>
    <property type="evidence" value="ECO:0007669"/>
    <property type="project" value="InterPro"/>
</dbReference>
<dbReference type="InterPro" id="IPR003439">
    <property type="entry name" value="ABC_transporter-like_ATP-bd"/>
</dbReference>
<dbReference type="InterPro" id="IPR039421">
    <property type="entry name" value="Type_1_exporter"/>
</dbReference>
<keyword evidence="2" id="KW-0812">Transmembrane</keyword>
<dbReference type="InterPro" id="IPR003593">
    <property type="entry name" value="AAA+_ATPase"/>
</dbReference>
<reference evidence="7 8" key="1">
    <citation type="submission" date="2018-01" db="EMBL/GenBank/DDBJ databases">
        <title>Complete genome sequence of Bacteriovorax stolpii DSM12778.</title>
        <authorList>
            <person name="Tang B."/>
            <person name="Chang J."/>
        </authorList>
    </citation>
    <scope>NUCLEOTIDE SEQUENCE [LARGE SCALE GENOMIC DNA]</scope>
    <source>
        <strain evidence="7 8">DSM 12778</strain>
    </source>
</reference>
<dbReference type="OrthoDB" id="5578035at2"/>
<keyword evidence="8" id="KW-1185">Reference proteome</keyword>
<dbReference type="GO" id="GO:0005524">
    <property type="term" value="F:ATP binding"/>
    <property type="evidence" value="ECO:0007669"/>
    <property type="project" value="UniProtKB-KW"/>
</dbReference>
<dbReference type="Pfam" id="PF00005">
    <property type="entry name" value="ABC_tran"/>
    <property type="match status" value="1"/>
</dbReference>
<evidence type="ECO:0000256" key="6">
    <source>
        <dbReference type="ARBA" id="ARBA00023136"/>
    </source>
</evidence>
<comment type="subcellular location">
    <subcellularLocation>
        <location evidence="1">Cell membrane</location>
        <topology evidence="1">Multi-pass membrane protein</topology>
    </subcellularLocation>
</comment>
<dbReference type="SUPFAM" id="SSF90123">
    <property type="entry name" value="ABC transporter transmembrane region"/>
    <property type="match status" value="1"/>
</dbReference>
<dbReference type="InterPro" id="IPR027417">
    <property type="entry name" value="P-loop_NTPase"/>
</dbReference>
<dbReference type="GO" id="GO:0140359">
    <property type="term" value="F:ABC-type transporter activity"/>
    <property type="evidence" value="ECO:0007669"/>
    <property type="project" value="InterPro"/>
</dbReference>
<dbReference type="PROSITE" id="PS00211">
    <property type="entry name" value="ABC_TRANSPORTER_1"/>
    <property type="match status" value="1"/>
</dbReference>
<dbReference type="Proteomes" id="UP000235584">
    <property type="component" value="Chromosome"/>
</dbReference>
<dbReference type="PROSITE" id="PS50929">
    <property type="entry name" value="ABC_TM1F"/>
    <property type="match status" value="1"/>
</dbReference>
<gene>
    <name evidence="7" type="ORF">C0V70_08930</name>
</gene>
<keyword evidence="5" id="KW-1133">Transmembrane helix</keyword>
<dbReference type="Gene3D" id="1.20.1560.10">
    <property type="entry name" value="ABC transporter type 1, transmembrane domain"/>
    <property type="match status" value="1"/>
</dbReference>
<dbReference type="InterPro" id="IPR011527">
    <property type="entry name" value="ABC1_TM_dom"/>
</dbReference>
<keyword evidence="4" id="KW-0067">ATP-binding</keyword>
<dbReference type="SUPFAM" id="SSF52540">
    <property type="entry name" value="P-loop containing nucleoside triphosphate hydrolases"/>
    <property type="match status" value="1"/>
</dbReference>
<dbReference type="AlphaFoldDB" id="A0A2K9NRS5"/>
<dbReference type="InterPro" id="IPR036640">
    <property type="entry name" value="ABC1_TM_sf"/>
</dbReference>
<evidence type="ECO:0000256" key="5">
    <source>
        <dbReference type="ARBA" id="ARBA00022989"/>
    </source>
</evidence>
<evidence type="ECO:0000256" key="2">
    <source>
        <dbReference type="ARBA" id="ARBA00022692"/>
    </source>
</evidence>
<dbReference type="PANTHER" id="PTHR24221:SF654">
    <property type="entry name" value="ATP-BINDING CASSETTE SUB-FAMILY B MEMBER 6"/>
    <property type="match status" value="1"/>
</dbReference>
<keyword evidence="6" id="KW-0472">Membrane</keyword>
<dbReference type="CDD" id="cd03228">
    <property type="entry name" value="ABCC_MRP_Like"/>
    <property type="match status" value="1"/>
</dbReference>
<dbReference type="RefSeq" id="WP_102243517.1">
    <property type="nucleotide sequence ID" value="NZ_CP025704.1"/>
</dbReference>
<keyword evidence="3" id="KW-0547">Nucleotide-binding</keyword>
<evidence type="ECO:0000256" key="3">
    <source>
        <dbReference type="ARBA" id="ARBA00022741"/>
    </source>
</evidence>
<evidence type="ECO:0000256" key="1">
    <source>
        <dbReference type="ARBA" id="ARBA00004651"/>
    </source>
</evidence>
<protein>
    <submittedName>
        <fullName evidence="7">Uncharacterized protein</fullName>
    </submittedName>
</protein>
<dbReference type="InterPro" id="IPR017871">
    <property type="entry name" value="ABC_transporter-like_CS"/>
</dbReference>
<dbReference type="PANTHER" id="PTHR24221">
    <property type="entry name" value="ATP-BINDING CASSETTE SUB-FAMILY B"/>
    <property type="match status" value="1"/>
</dbReference>
<dbReference type="Gene3D" id="3.40.50.300">
    <property type="entry name" value="P-loop containing nucleotide triphosphate hydrolases"/>
    <property type="match status" value="1"/>
</dbReference>
<organism evidence="7 8">
    <name type="scientific">Bacteriovorax stolpii</name>
    <name type="common">Bdellovibrio stolpii</name>
    <dbReference type="NCBI Taxonomy" id="960"/>
    <lineage>
        <taxon>Bacteria</taxon>
        <taxon>Pseudomonadati</taxon>
        <taxon>Bdellovibrionota</taxon>
        <taxon>Bacteriovoracia</taxon>
        <taxon>Bacteriovoracales</taxon>
        <taxon>Bacteriovoracaceae</taxon>
        <taxon>Bacteriovorax</taxon>
    </lineage>
</organism>
<dbReference type="PROSITE" id="PS50893">
    <property type="entry name" value="ABC_TRANSPORTER_2"/>
    <property type="match status" value="1"/>
</dbReference>
<dbReference type="GO" id="GO:0005886">
    <property type="term" value="C:plasma membrane"/>
    <property type="evidence" value="ECO:0007669"/>
    <property type="project" value="UniProtKB-SubCell"/>
</dbReference>
<sequence length="564" mass="64828">MRNTKFHDHAYFIWKSFLKDRWPTYALGALSVLLTNLMQILAPKNIGWIVDFFAKKPIPTYLTGKTDEETFLILFIVLAVSRVLINIFRFMWRITLGRQTHYAAADLRRDVWEHVRYFKKEDLDRKFTKGVLMSASASDSLSARFIFGFTLVAVFDVAFLGAFTFITMAFIHVPMALLSFLVLLFVPIFVRKLSKREVEQYRQVQDTLSHFNDLSSQAVSTIKLQRLTQTGPFWERRLMGVAEEHREKRLKGIWLSLLYIPVMGAATIISYVVLFAMGIYFTFNGKMTVGEFISMQGLIFLLHDPLMSLGFIISEWKKGFTALERLAEIYQHEKEQFLLMIGSPIDETKSEHVLDVENLSYAFRDSAPLFQNLSFKLKKGDRLGITGPIGSGKTTLLSVLTGLDRQNGGEVRLFGKPFSDYGHHDLRNYIGYVHQKPFLFADSIKVNVAMDRNISDEDIWRYLDLAGLKDDVEAFPHKLDTQLGEWGINLSGGQKQRLTLARALARDPKVLFLDDCLSAVDTITEERILKNLDTHLKDVTLIWVAHRKSTLKYCNHTFELKAHH</sequence>
<dbReference type="KEGG" id="bsto:C0V70_08930"/>
<evidence type="ECO:0000256" key="4">
    <source>
        <dbReference type="ARBA" id="ARBA00022840"/>
    </source>
</evidence>
<evidence type="ECO:0000313" key="8">
    <source>
        <dbReference type="Proteomes" id="UP000235584"/>
    </source>
</evidence>
<proteinExistence type="predicted"/>
<dbReference type="EMBL" id="CP025704">
    <property type="protein sequence ID" value="AUN98226.1"/>
    <property type="molecule type" value="Genomic_DNA"/>
</dbReference>
<dbReference type="SMART" id="SM00382">
    <property type="entry name" value="AAA"/>
    <property type="match status" value="1"/>
</dbReference>